<organism evidence="1 2">
    <name type="scientific">Uncinocarpus reesii (strain UAMH 1704)</name>
    <dbReference type="NCBI Taxonomy" id="336963"/>
    <lineage>
        <taxon>Eukaryota</taxon>
        <taxon>Fungi</taxon>
        <taxon>Dikarya</taxon>
        <taxon>Ascomycota</taxon>
        <taxon>Pezizomycotina</taxon>
        <taxon>Eurotiomycetes</taxon>
        <taxon>Eurotiomycetidae</taxon>
        <taxon>Onygenales</taxon>
        <taxon>Onygenaceae</taxon>
        <taxon>Uncinocarpus</taxon>
    </lineage>
</organism>
<dbReference type="InParanoid" id="C4JVQ9"/>
<evidence type="ECO:0000313" key="2">
    <source>
        <dbReference type="Proteomes" id="UP000002058"/>
    </source>
</evidence>
<proteinExistence type="predicted"/>
<dbReference type="HOGENOM" id="CLU_1826738_0_0_1"/>
<dbReference type="Proteomes" id="UP000002058">
    <property type="component" value="Unassembled WGS sequence"/>
</dbReference>
<dbReference type="AlphaFoldDB" id="C4JVQ9"/>
<reference evidence="2" key="1">
    <citation type="journal article" date="2009" name="Genome Res.">
        <title>Comparative genomic analyses of the human fungal pathogens Coccidioides and their relatives.</title>
        <authorList>
            <person name="Sharpton T.J."/>
            <person name="Stajich J.E."/>
            <person name="Rounsley S.D."/>
            <person name="Gardner M.J."/>
            <person name="Wortman J.R."/>
            <person name="Jordar V.S."/>
            <person name="Maiti R."/>
            <person name="Kodira C.D."/>
            <person name="Neafsey D.E."/>
            <person name="Zeng Q."/>
            <person name="Hung C.-Y."/>
            <person name="McMahan C."/>
            <person name="Muszewska A."/>
            <person name="Grynberg M."/>
            <person name="Mandel M.A."/>
            <person name="Kellner E.M."/>
            <person name="Barker B.M."/>
            <person name="Galgiani J.N."/>
            <person name="Orbach M.J."/>
            <person name="Kirkland T.N."/>
            <person name="Cole G.T."/>
            <person name="Henn M.R."/>
            <person name="Birren B.W."/>
            <person name="Taylor J.W."/>
        </authorList>
    </citation>
    <scope>NUCLEOTIDE SEQUENCE [LARGE SCALE GENOMIC DNA]</scope>
    <source>
        <strain evidence="2">UAMH 1704</strain>
    </source>
</reference>
<gene>
    <name evidence="1" type="ORF">UREG_06651</name>
</gene>
<dbReference type="GeneID" id="8444058"/>
<dbReference type="KEGG" id="ure:UREG_06651"/>
<protein>
    <submittedName>
        <fullName evidence="1">Uncharacterized protein</fullName>
    </submittedName>
</protein>
<name>C4JVQ9_UNCRE</name>
<evidence type="ECO:0000313" key="1">
    <source>
        <dbReference type="EMBL" id="EEP81786.1"/>
    </source>
</evidence>
<accession>C4JVQ9</accession>
<dbReference type="EMBL" id="CH476618">
    <property type="protein sequence ID" value="EEP81786.1"/>
    <property type="molecule type" value="Genomic_DNA"/>
</dbReference>
<dbReference type="VEuPathDB" id="FungiDB:UREG_06651"/>
<dbReference type="RefSeq" id="XP_002583684.1">
    <property type="nucleotide sequence ID" value="XM_002583638.1"/>
</dbReference>
<sequence>MDLCMQLEIIGVWYSTLNGAVNPHPTRGNRRFHAILNHPWTAQYQQKRVLRKIQNKRRDAWIDGWFDGHPVWRGTLSEYPQSDSKHRVNFSVIINDSKSQEIFELSPHRSDWRSSAAENAMTDGQLFPAAPQCTKAQAKHC</sequence>
<keyword evidence="2" id="KW-1185">Reference proteome</keyword>